<keyword evidence="3" id="KW-1185">Reference proteome</keyword>
<feature type="region of interest" description="Disordered" evidence="1">
    <location>
        <begin position="61"/>
        <end position="108"/>
    </location>
</feature>
<gene>
    <name evidence="2" type="ORF">TWF730_006547</name>
</gene>
<dbReference type="AlphaFoldDB" id="A0AAV9VEK3"/>
<dbReference type="EMBL" id="JAVHNS010000003">
    <property type="protein sequence ID" value="KAK6360405.1"/>
    <property type="molecule type" value="Genomic_DNA"/>
</dbReference>
<comment type="caution">
    <text evidence="2">The sequence shown here is derived from an EMBL/GenBank/DDBJ whole genome shotgun (WGS) entry which is preliminary data.</text>
</comment>
<organism evidence="2 3">
    <name type="scientific">Orbilia blumenaviensis</name>
    <dbReference type="NCBI Taxonomy" id="1796055"/>
    <lineage>
        <taxon>Eukaryota</taxon>
        <taxon>Fungi</taxon>
        <taxon>Dikarya</taxon>
        <taxon>Ascomycota</taxon>
        <taxon>Pezizomycotina</taxon>
        <taxon>Orbiliomycetes</taxon>
        <taxon>Orbiliales</taxon>
        <taxon>Orbiliaceae</taxon>
        <taxon>Orbilia</taxon>
    </lineage>
</organism>
<reference evidence="2 3" key="1">
    <citation type="submission" date="2019-10" db="EMBL/GenBank/DDBJ databases">
        <authorList>
            <person name="Palmer J.M."/>
        </authorList>
    </citation>
    <scope>NUCLEOTIDE SEQUENCE [LARGE SCALE GENOMIC DNA]</scope>
    <source>
        <strain evidence="2 3">TWF730</strain>
    </source>
</reference>
<feature type="compositionally biased region" description="Basic and acidic residues" evidence="1">
    <location>
        <begin position="256"/>
        <end position="272"/>
    </location>
</feature>
<name>A0AAV9VEK3_9PEZI</name>
<feature type="region of interest" description="Disordered" evidence="1">
    <location>
        <begin position="256"/>
        <end position="301"/>
    </location>
</feature>
<dbReference type="Proteomes" id="UP001373714">
    <property type="component" value="Unassembled WGS sequence"/>
</dbReference>
<protein>
    <submittedName>
        <fullName evidence="2">Uncharacterized protein</fullName>
    </submittedName>
</protein>
<evidence type="ECO:0000256" key="1">
    <source>
        <dbReference type="SAM" id="MobiDB-lite"/>
    </source>
</evidence>
<evidence type="ECO:0000313" key="3">
    <source>
        <dbReference type="Proteomes" id="UP001373714"/>
    </source>
</evidence>
<accession>A0AAV9VEK3</accession>
<sequence length="301" mass="34110">MSTAAAITRSILPRWPNGLLRLQKTRGSTIPQPLSPITLSTITPTTINTISITTKRFLRIPPKFPKPAPQVLEQPTKYTPPSHPTGPRPRESAHKPLPQKPHIDERKHYPGMMPPPGTITHWILHSPKLHGLVAVSVLFSLAIYVIYRNFMEHDSAAQLAYFDYKHPIMSVQSFIEAYRESDRINTARIMEKRRQISEDMERKAHYRYVVEGKVGGPGEGLGSWGVRRTQKDQDFGWGIVIDGKSIEEYIQDKEREKAEKRKLRGEGGKAVDGDEEEGKAPVIKLDEKPVEASTGPKKTWW</sequence>
<proteinExistence type="predicted"/>
<evidence type="ECO:0000313" key="2">
    <source>
        <dbReference type="EMBL" id="KAK6360405.1"/>
    </source>
</evidence>